<gene>
    <name evidence="17" type="primary">LOC117650655</name>
</gene>
<keyword evidence="5" id="KW-0521">NADP</keyword>
<dbReference type="FunFam" id="3.90.180.10:FF:000010">
    <property type="entry name" value="Enoyl-[acyl-carrier-protein] reductase, mitochondrial"/>
    <property type="match status" value="1"/>
</dbReference>
<accession>A0A6P8ZZE9</accession>
<evidence type="ECO:0000256" key="4">
    <source>
        <dbReference type="ARBA" id="ARBA00022832"/>
    </source>
</evidence>
<dbReference type="InParanoid" id="A0A6P8ZZE9"/>
<keyword evidence="10" id="KW-0275">Fatty acid biosynthesis</keyword>
<keyword evidence="7" id="KW-0560">Oxidoreductase</keyword>
<name>A0A6P8ZZE9_THRPL</name>
<evidence type="ECO:0000256" key="5">
    <source>
        <dbReference type="ARBA" id="ARBA00022857"/>
    </source>
</evidence>
<dbReference type="SUPFAM" id="SSF50129">
    <property type="entry name" value="GroES-like"/>
    <property type="match status" value="1"/>
</dbReference>
<dbReference type="Proteomes" id="UP000515158">
    <property type="component" value="Unplaced"/>
</dbReference>
<keyword evidence="3" id="KW-0444">Lipid biosynthesis</keyword>
<dbReference type="InterPro" id="IPR013154">
    <property type="entry name" value="ADH-like_N"/>
</dbReference>
<evidence type="ECO:0000256" key="3">
    <source>
        <dbReference type="ARBA" id="ARBA00022516"/>
    </source>
</evidence>
<dbReference type="PANTHER" id="PTHR43981:SF2">
    <property type="entry name" value="ENOYL-[ACYL-CARRIER-PROTEIN] REDUCTASE, MITOCHONDRIAL"/>
    <property type="match status" value="1"/>
</dbReference>
<dbReference type="Pfam" id="PF00107">
    <property type="entry name" value="ADH_zinc_N"/>
    <property type="match status" value="1"/>
</dbReference>
<dbReference type="EC" id="1.3.1.104" evidence="11"/>
<comment type="subcellular location">
    <subcellularLocation>
        <location evidence="1">Mitochondrion</location>
    </subcellularLocation>
</comment>
<dbReference type="InterPro" id="IPR051034">
    <property type="entry name" value="Mito_Enoyl-ACP_Reductase"/>
</dbReference>
<dbReference type="GeneID" id="117650655"/>
<dbReference type="CDD" id="cd08290">
    <property type="entry name" value="ETR"/>
    <property type="match status" value="1"/>
</dbReference>
<dbReference type="KEGG" id="tpal:117650655"/>
<dbReference type="InterPro" id="IPR036291">
    <property type="entry name" value="NAD(P)-bd_dom_sf"/>
</dbReference>
<dbReference type="FunFam" id="3.40.50.720:FF:000112">
    <property type="entry name" value="Enoyl-[acyl-carrier-protein] reductase 1, mitochondrial"/>
    <property type="match status" value="1"/>
</dbReference>
<evidence type="ECO:0000256" key="8">
    <source>
        <dbReference type="ARBA" id="ARBA00023098"/>
    </source>
</evidence>
<evidence type="ECO:0000259" key="15">
    <source>
        <dbReference type="SMART" id="SM00829"/>
    </source>
</evidence>
<evidence type="ECO:0000256" key="12">
    <source>
        <dbReference type="ARBA" id="ARBA00041058"/>
    </source>
</evidence>
<evidence type="ECO:0000256" key="7">
    <source>
        <dbReference type="ARBA" id="ARBA00023002"/>
    </source>
</evidence>
<dbReference type="GO" id="GO:0141148">
    <property type="term" value="F:enoyl-[acyl-carrier-protein] reductase (NADPH) activity"/>
    <property type="evidence" value="ECO:0007669"/>
    <property type="project" value="UniProtKB-EC"/>
</dbReference>
<reference evidence="17" key="1">
    <citation type="submission" date="2025-08" db="UniProtKB">
        <authorList>
            <consortium name="RefSeq"/>
        </authorList>
    </citation>
    <scope>IDENTIFICATION</scope>
    <source>
        <tissue evidence="17">Total insect</tissue>
    </source>
</reference>
<dbReference type="InterPro" id="IPR011032">
    <property type="entry name" value="GroES-like_sf"/>
</dbReference>
<evidence type="ECO:0000256" key="9">
    <source>
        <dbReference type="ARBA" id="ARBA00023128"/>
    </source>
</evidence>
<keyword evidence="8" id="KW-0443">Lipid metabolism</keyword>
<dbReference type="Pfam" id="PF08240">
    <property type="entry name" value="ADH_N"/>
    <property type="match status" value="1"/>
</dbReference>
<dbReference type="RefSeq" id="XP_034250106.1">
    <property type="nucleotide sequence ID" value="XM_034394215.1"/>
</dbReference>
<evidence type="ECO:0000256" key="10">
    <source>
        <dbReference type="ARBA" id="ARBA00023160"/>
    </source>
</evidence>
<dbReference type="Gene3D" id="3.90.180.10">
    <property type="entry name" value="Medium-chain alcohol dehydrogenases, catalytic domain"/>
    <property type="match status" value="1"/>
</dbReference>
<evidence type="ECO:0000313" key="16">
    <source>
        <dbReference type="Proteomes" id="UP000515158"/>
    </source>
</evidence>
<keyword evidence="9" id="KW-0496">Mitochondrion</keyword>
<protein>
    <recommendedName>
        <fullName evidence="12">Enoyl-[acyl-carrier-protein] reductase, mitochondrial</fullName>
        <ecNumber evidence="11">1.3.1.104</ecNumber>
    </recommendedName>
    <alternativeName>
        <fullName evidence="13">2-enoyl thioester reductase</fullName>
    </alternativeName>
</protein>
<keyword evidence="6" id="KW-0809">Transit peptide</keyword>
<evidence type="ECO:0000256" key="6">
    <source>
        <dbReference type="ARBA" id="ARBA00022946"/>
    </source>
</evidence>
<comment type="catalytic activity">
    <reaction evidence="14">
        <text>a 2,3-saturated acyl-[ACP] + NADP(+) = a (2E)-enoyl-[ACP] + NADPH + H(+)</text>
        <dbReference type="Rhea" id="RHEA:22564"/>
        <dbReference type="Rhea" id="RHEA-COMP:9925"/>
        <dbReference type="Rhea" id="RHEA-COMP:9926"/>
        <dbReference type="ChEBI" id="CHEBI:15378"/>
        <dbReference type="ChEBI" id="CHEBI:57783"/>
        <dbReference type="ChEBI" id="CHEBI:58349"/>
        <dbReference type="ChEBI" id="CHEBI:78784"/>
        <dbReference type="ChEBI" id="CHEBI:78785"/>
        <dbReference type="EC" id="1.3.1.104"/>
    </reaction>
</comment>
<dbReference type="GO" id="GO:0006633">
    <property type="term" value="P:fatty acid biosynthetic process"/>
    <property type="evidence" value="ECO:0007669"/>
    <property type="project" value="UniProtKB-KW"/>
</dbReference>
<dbReference type="SUPFAM" id="SSF51735">
    <property type="entry name" value="NAD(P)-binding Rossmann-fold domains"/>
    <property type="match status" value="1"/>
</dbReference>
<feature type="domain" description="Enoyl reductase (ER)" evidence="15">
    <location>
        <begin position="30"/>
        <end position="347"/>
    </location>
</feature>
<dbReference type="GO" id="GO:0005739">
    <property type="term" value="C:mitochondrion"/>
    <property type="evidence" value="ECO:0007669"/>
    <property type="project" value="UniProtKB-SubCell"/>
</dbReference>
<evidence type="ECO:0000256" key="2">
    <source>
        <dbReference type="ARBA" id="ARBA00010371"/>
    </source>
</evidence>
<sequence length="355" mass="38888">MHCHRSLSAVRRLHTIHAKKLLYCDYGEPSQVVKLVEEKITPPQNNEIIVEMLGAPINPADINTVQGVYPIKPPLPSVPGNEGVGRVLSVGSDVKNLSTGDTVVPLEVGLGTWRTHGAFDASKWMKVSNKLGIAEAATLLTNPPTAYRMLKDFVSLKPGDVVIQNGANSACGQYVIQLCNAWNLISVNVVRDRPNIAELKDSLTKLGASHVLTEEELRSTSLFKSGGVKAPKLALNCVGGQSGMEILRKLQPKGVHVTYGGMSRQPVTAPTSALIFKDAQLRGFWMSRWSKENASSDERQKMFQEIVDLMLKGVVKAPAHKLLPFKEFEVPLKKTLDMKGFTGQKFIFTFCDNVS</sequence>
<dbReference type="InterPro" id="IPR013149">
    <property type="entry name" value="ADH-like_C"/>
</dbReference>
<dbReference type="FunCoup" id="A0A6P8ZZE9">
    <property type="interactions" value="2030"/>
</dbReference>
<comment type="similarity">
    <text evidence="2">Belongs to the zinc-containing alcohol dehydrogenase family. Quinone oxidoreductase subfamily.</text>
</comment>
<dbReference type="InterPro" id="IPR020843">
    <property type="entry name" value="ER"/>
</dbReference>
<dbReference type="AlphaFoldDB" id="A0A6P8ZZE9"/>
<organism evidence="17">
    <name type="scientific">Thrips palmi</name>
    <name type="common">Melon thrips</name>
    <dbReference type="NCBI Taxonomy" id="161013"/>
    <lineage>
        <taxon>Eukaryota</taxon>
        <taxon>Metazoa</taxon>
        <taxon>Ecdysozoa</taxon>
        <taxon>Arthropoda</taxon>
        <taxon>Hexapoda</taxon>
        <taxon>Insecta</taxon>
        <taxon>Pterygota</taxon>
        <taxon>Neoptera</taxon>
        <taxon>Paraneoptera</taxon>
        <taxon>Thysanoptera</taxon>
        <taxon>Terebrantia</taxon>
        <taxon>Thripoidea</taxon>
        <taxon>Thripidae</taxon>
        <taxon>Thrips</taxon>
    </lineage>
</organism>
<evidence type="ECO:0000313" key="17">
    <source>
        <dbReference type="RefSeq" id="XP_034250106.1"/>
    </source>
</evidence>
<dbReference type="Gene3D" id="3.40.50.720">
    <property type="entry name" value="NAD(P)-binding Rossmann-like Domain"/>
    <property type="match status" value="1"/>
</dbReference>
<keyword evidence="4" id="KW-0276">Fatty acid metabolism</keyword>
<evidence type="ECO:0000256" key="11">
    <source>
        <dbReference type="ARBA" id="ARBA00038963"/>
    </source>
</evidence>
<dbReference type="PANTHER" id="PTHR43981">
    <property type="entry name" value="ENOYL-[ACYL-CARRIER-PROTEIN] REDUCTASE, MITOCHONDRIAL"/>
    <property type="match status" value="1"/>
</dbReference>
<dbReference type="OrthoDB" id="7482721at2759"/>
<evidence type="ECO:0000256" key="14">
    <source>
        <dbReference type="ARBA" id="ARBA00048843"/>
    </source>
</evidence>
<dbReference type="SMART" id="SM00829">
    <property type="entry name" value="PKS_ER"/>
    <property type="match status" value="1"/>
</dbReference>
<evidence type="ECO:0000256" key="13">
    <source>
        <dbReference type="ARBA" id="ARBA00042123"/>
    </source>
</evidence>
<proteinExistence type="inferred from homology"/>
<evidence type="ECO:0000256" key="1">
    <source>
        <dbReference type="ARBA" id="ARBA00004173"/>
    </source>
</evidence>
<keyword evidence="16" id="KW-1185">Reference proteome</keyword>